<keyword evidence="1" id="KW-0732">Signal</keyword>
<feature type="signal peptide" evidence="1">
    <location>
        <begin position="1"/>
        <end position="22"/>
    </location>
</feature>
<dbReference type="RefSeq" id="WP_171164090.1">
    <property type="nucleotide sequence ID" value="NZ_CP053073.1"/>
</dbReference>
<dbReference type="InParanoid" id="A0A6M4HDY6"/>
<name>A0A6M4HDY6_9PROT</name>
<dbReference type="Pfam" id="PF12006">
    <property type="entry name" value="DUF3500"/>
    <property type="match status" value="1"/>
</dbReference>
<dbReference type="PANTHER" id="PTHR37489:SF1">
    <property type="entry name" value="DUF3500 DOMAIN-CONTAINING PROTEIN"/>
    <property type="match status" value="1"/>
</dbReference>
<reference evidence="2 3" key="1">
    <citation type="submission" date="2020-04" db="EMBL/GenBank/DDBJ databases">
        <title>Usitatibacter rugosus gen. nov., sp. nov. and Usitatibacter palustris sp. nov., novel members of Usitatibacteraceae fam. nov. within the order Nitrosomonadales isolated from soil.</title>
        <authorList>
            <person name="Huber K.J."/>
            <person name="Neumann-Schaal M."/>
            <person name="Geppert A."/>
            <person name="Luckner M."/>
            <person name="Wanner G."/>
            <person name="Overmann J."/>
        </authorList>
    </citation>
    <scope>NUCLEOTIDE SEQUENCE [LARGE SCALE GENOMIC DNA]</scope>
    <source>
        <strain evidence="2 3">Swamp67</strain>
    </source>
</reference>
<dbReference type="PANTHER" id="PTHR37489">
    <property type="entry name" value="DUF3500 DOMAIN-CONTAINING PROTEIN"/>
    <property type="match status" value="1"/>
</dbReference>
<evidence type="ECO:0000256" key="1">
    <source>
        <dbReference type="SAM" id="SignalP"/>
    </source>
</evidence>
<dbReference type="KEGG" id="upl:DSM104440_03016"/>
<dbReference type="Proteomes" id="UP000503096">
    <property type="component" value="Chromosome"/>
</dbReference>
<dbReference type="InterPro" id="IPR021889">
    <property type="entry name" value="DUF3500"/>
</dbReference>
<evidence type="ECO:0000313" key="3">
    <source>
        <dbReference type="Proteomes" id="UP000503096"/>
    </source>
</evidence>
<evidence type="ECO:0008006" key="4">
    <source>
        <dbReference type="Google" id="ProtNLM"/>
    </source>
</evidence>
<keyword evidence="3" id="KW-1185">Reference proteome</keyword>
<organism evidence="2 3">
    <name type="scientific">Usitatibacter palustris</name>
    <dbReference type="NCBI Taxonomy" id="2732487"/>
    <lineage>
        <taxon>Bacteria</taxon>
        <taxon>Pseudomonadati</taxon>
        <taxon>Pseudomonadota</taxon>
        <taxon>Betaproteobacteria</taxon>
        <taxon>Nitrosomonadales</taxon>
        <taxon>Usitatibacteraceae</taxon>
        <taxon>Usitatibacter</taxon>
    </lineage>
</organism>
<sequence>MRFAKPATLLALGLAIATIVSAHEPAAPKMRAAAEAFIATVPEAQRAKLVLAFTDAKRDEWHYTPRSRPGLSFADLKEPQRKAVHDLLKSALSEAGHRKVVNIIELELVLRETQFGLSFLRDPEKYSLVFFGKPDARATWGWRFEGHHLSLNFTLKGDAAVATTPSFFGANPAEVRKGAKQGLRVLASEQDEALKLLASLDEAQRRTAIVDDRSYGDIVTGASAKASPLEQRGLLASAMTPAQRAQLQKLIEVYADSFEPGLRAARLARVREGDAGNVRFAWAGTPGKGGPHYYRIQGAKFLIEFDASQDDGNHIHTVWRDFDGDFGRDLLREHHALAQGSSHRH</sequence>
<protein>
    <recommendedName>
        <fullName evidence="4">DUF3500 domain-containing protein</fullName>
    </recommendedName>
</protein>
<proteinExistence type="predicted"/>
<dbReference type="AlphaFoldDB" id="A0A6M4HDY6"/>
<accession>A0A6M4HDY6</accession>
<dbReference type="EMBL" id="CP053073">
    <property type="protein sequence ID" value="QJR16187.1"/>
    <property type="molecule type" value="Genomic_DNA"/>
</dbReference>
<feature type="chain" id="PRO_5027047449" description="DUF3500 domain-containing protein" evidence="1">
    <location>
        <begin position="23"/>
        <end position="345"/>
    </location>
</feature>
<evidence type="ECO:0000313" key="2">
    <source>
        <dbReference type="EMBL" id="QJR16187.1"/>
    </source>
</evidence>
<gene>
    <name evidence="2" type="ORF">DSM104440_03016</name>
</gene>